<evidence type="ECO:0000313" key="3">
    <source>
        <dbReference type="Proteomes" id="UP001497444"/>
    </source>
</evidence>
<feature type="region of interest" description="Disordered" evidence="1">
    <location>
        <begin position="465"/>
        <end position="487"/>
    </location>
</feature>
<dbReference type="EMBL" id="CAXAQS010000408">
    <property type="protein sequence ID" value="CAK9251530.1"/>
    <property type="molecule type" value="Genomic_DNA"/>
</dbReference>
<name>A0ABP0VDF4_9BRYO</name>
<accession>A0ABP0VDF4</accession>
<evidence type="ECO:0000256" key="1">
    <source>
        <dbReference type="SAM" id="MobiDB-lite"/>
    </source>
</evidence>
<reference evidence="2" key="1">
    <citation type="submission" date="2024-02" db="EMBL/GenBank/DDBJ databases">
        <authorList>
            <consortium name="ELIXIR-Norway"/>
            <consortium name="Elixir Norway"/>
        </authorList>
    </citation>
    <scope>NUCLEOTIDE SEQUENCE</scope>
</reference>
<comment type="caution">
    <text evidence="2">The sequence shown here is derived from an EMBL/GenBank/DDBJ whole genome shotgun (WGS) entry which is preliminary data.</text>
</comment>
<keyword evidence="3" id="KW-1185">Reference proteome</keyword>
<dbReference type="Proteomes" id="UP001497444">
    <property type="component" value="Unassembled WGS sequence"/>
</dbReference>
<feature type="compositionally biased region" description="Basic and acidic residues" evidence="1">
    <location>
        <begin position="471"/>
        <end position="487"/>
    </location>
</feature>
<sequence length="487" mass="56638">MNDALILQGPSILTVEVGRKPEKNPKRPSIHVKDLDGLLSQYNRELDQFGSRTVTVSQFTPEDAEMERQALLSQLQEAFELFLEHVKQEAKRYTLELYNGSHENPSKTLSTLLSKSSMTEWIRKFHECHAKTKLCESKDAEWSQKIRLDLESEVEVSQYVHLTKNAMECLDRHKVILTQDVQLLTDTQHQTAQLLKTVASSYITFNSWILEQWNRNTREIQNTYRTVQNRIASLFHQQPLLSEIHTLLNRYEMFLQAHEASLPLEFSLSVNPRKEWKAFMANSQPDECLRLMKNELHSLETVSNAALQTSIQVWKRELSKYDVDYIHQLSDNRSRIKRRLEDAVETETQQANSQRFKELHERIYRLGIGLQEKTNEKLAKYNAEFASQHARLMAEDQIVRKQLNVDMARLALADRPWGHWLDNRQHLIREWAVGQYSQAAIQGLFEIHAIVEDLRSRGDVIAQHGGNGRSEALKSRGDYSVKTRDGH</sequence>
<evidence type="ECO:0000313" key="2">
    <source>
        <dbReference type="EMBL" id="CAK9251530.1"/>
    </source>
</evidence>
<organism evidence="2 3">
    <name type="scientific">Sphagnum jensenii</name>
    <dbReference type="NCBI Taxonomy" id="128206"/>
    <lineage>
        <taxon>Eukaryota</taxon>
        <taxon>Viridiplantae</taxon>
        <taxon>Streptophyta</taxon>
        <taxon>Embryophyta</taxon>
        <taxon>Bryophyta</taxon>
        <taxon>Sphagnophytina</taxon>
        <taxon>Sphagnopsida</taxon>
        <taxon>Sphagnales</taxon>
        <taxon>Sphagnaceae</taxon>
        <taxon>Sphagnum</taxon>
    </lineage>
</organism>
<gene>
    <name evidence="2" type="ORF">CSSPJE1EN1_LOCUS26908</name>
</gene>
<proteinExistence type="predicted"/>
<protein>
    <submittedName>
        <fullName evidence="2">Uncharacterized protein</fullName>
    </submittedName>
</protein>